<dbReference type="RefSeq" id="WP_084186700.1">
    <property type="nucleotide sequence ID" value="NZ_FTPL01000004.1"/>
</dbReference>
<dbReference type="OrthoDB" id="2044969at2"/>
<sequence>MTNPITKYRDDYAPLLESKALDGVIWGKDKILLFRVLGDTEAASKLAFQTSHTFSFSPDKETIKTKDGNVIRDNGTETEVSIEAIQKKGDPLFGLLTVAVLEGLTLEVWEVTVDEDLKTEAGYPAAYARGQLTAWEWPAGAEEEATVTGTLLVEGKPKWGYTPLSADQETAVEYAFRDAGAIPTEA</sequence>
<organism evidence="1 2">
    <name type="scientific">Edaphobacillus lindanitolerans</name>
    <dbReference type="NCBI Taxonomy" id="550447"/>
    <lineage>
        <taxon>Bacteria</taxon>
        <taxon>Bacillati</taxon>
        <taxon>Bacillota</taxon>
        <taxon>Bacilli</taxon>
        <taxon>Bacillales</taxon>
        <taxon>Bacillaceae</taxon>
        <taxon>Edaphobacillus</taxon>
    </lineage>
</organism>
<evidence type="ECO:0000313" key="1">
    <source>
        <dbReference type="EMBL" id="SIT91713.1"/>
    </source>
</evidence>
<dbReference type="InterPro" id="IPR011855">
    <property type="entry name" value="Phgtail_TP901_1"/>
</dbReference>
<dbReference type="NCBIfam" id="TIGR02126">
    <property type="entry name" value="phgtail_TP901_1"/>
    <property type="match status" value="1"/>
</dbReference>
<keyword evidence="2" id="KW-1185">Reference proteome</keyword>
<accession>A0A1U7PQP6</accession>
<name>A0A1U7PQP6_9BACI</name>
<dbReference type="Pfam" id="PF06199">
    <property type="entry name" value="Phage_tail_2"/>
    <property type="match status" value="1"/>
</dbReference>
<protein>
    <submittedName>
        <fullName evidence="1">Phage major tail protein, TP901-1 family</fullName>
    </submittedName>
</protein>
<dbReference type="Proteomes" id="UP000187550">
    <property type="component" value="Unassembled WGS sequence"/>
</dbReference>
<dbReference type="STRING" id="550447.SAMN05428946_2727"/>
<dbReference type="EMBL" id="FTPL01000004">
    <property type="protein sequence ID" value="SIT91713.1"/>
    <property type="molecule type" value="Genomic_DNA"/>
</dbReference>
<dbReference type="PRINTS" id="PR01997">
    <property type="entry name" value="MTP2FAMILY"/>
</dbReference>
<dbReference type="PRINTS" id="PR01998">
    <property type="entry name" value="MTP2STAPHYLO"/>
</dbReference>
<dbReference type="InterPro" id="IPR022345">
    <property type="entry name" value="Phage_69_Orf23_MTP"/>
</dbReference>
<gene>
    <name evidence="1" type="ORF">SAMN05428946_2727</name>
</gene>
<dbReference type="AlphaFoldDB" id="A0A1U7PQP6"/>
<reference evidence="2" key="1">
    <citation type="submission" date="2017-01" db="EMBL/GenBank/DDBJ databases">
        <authorList>
            <person name="Varghese N."/>
            <person name="Submissions S."/>
        </authorList>
    </citation>
    <scope>NUCLEOTIDE SEQUENCE [LARGE SCALE GENOMIC DNA]</scope>
    <source>
        <strain evidence="2">MNA4</strain>
    </source>
</reference>
<evidence type="ECO:0000313" key="2">
    <source>
        <dbReference type="Proteomes" id="UP000187550"/>
    </source>
</evidence>
<proteinExistence type="predicted"/>